<dbReference type="PANTHER" id="PTHR11895">
    <property type="entry name" value="TRANSAMIDASE"/>
    <property type="match status" value="1"/>
</dbReference>
<dbReference type="InterPro" id="IPR036928">
    <property type="entry name" value="AS_sf"/>
</dbReference>
<keyword evidence="3" id="KW-0808">Transferase</keyword>
<dbReference type="Proteomes" id="UP000067625">
    <property type="component" value="Chromosome"/>
</dbReference>
<dbReference type="STRING" id="1441095.AM592_01950"/>
<comment type="similarity">
    <text evidence="1">Belongs to the amidase family.</text>
</comment>
<dbReference type="PATRIC" id="fig|1441095.3.peg.419"/>
<evidence type="ECO:0000313" key="4">
    <source>
        <dbReference type="Proteomes" id="UP000067625"/>
    </source>
</evidence>
<dbReference type="SUPFAM" id="SSF75304">
    <property type="entry name" value="Amidase signature (AS) enzymes"/>
    <property type="match status" value="1"/>
</dbReference>
<dbReference type="AlphaFoldDB" id="A0A0M4FP06"/>
<reference evidence="4" key="1">
    <citation type="submission" date="2015-08" db="EMBL/GenBank/DDBJ databases">
        <title>Genome sequencing project for genomic taxonomy and phylogenomics of Bacillus-like bacteria.</title>
        <authorList>
            <person name="Liu B."/>
            <person name="Wang J."/>
            <person name="Zhu Y."/>
            <person name="Liu G."/>
            <person name="Chen Q."/>
            <person name="Chen Z."/>
            <person name="Lan J."/>
            <person name="Che J."/>
            <person name="Ge C."/>
            <person name="Shi H."/>
            <person name="Pan Z."/>
            <person name="Liu X."/>
        </authorList>
    </citation>
    <scope>NUCLEOTIDE SEQUENCE [LARGE SCALE GENOMIC DNA]</scope>
    <source>
        <strain evidence="4">FJAT-4402</strain>
    </source>
</reference>
<feature type="domain" description="Amidase" evidence="2">
    <location>
        <begin position="25"/>
        <end position="436"/>
    </location>
</feature>
<dbReference type="InterPro" id="IPR000120">
    <property type="entry name" value="Amidase"/>
</dbReference>
<evidence type="ECO:0000256" key="1">
    <source>
        <dbReference type="ARBA" id="ARBA00009199"/>
    </source>
</evidence>
<proteinExistence type="inferred from homology"/>
<gene>
    <name evidence="3" type="ORF">AM592_01950</name>
</gene>
<dbReference type="Pfam" id="PF01425">
    <property type="entry name" value="Amidase"/>
    <property type="match status" value="1"/>
</dbReference>
<sequence length="470" mass="51015">MKSFYFQSIADLSKKIASKNVSPVELTSLLLNRIQAIEPALNAYIDVLADDSKEQARQLEEEVLQGKIRSPLHGVPIAIKDIFETKGRVTTSGSKLFTKWKSTADAIVVQKLKAAGAIIIGKTNLHEFAMGATTENPHFGPTRNPWNVNKIPGGSSGGSAAAVAAGMCFGAIGTDTGGSIRLPSALCGIVGLKPTYDAVSRKGCTPLSWSLDHIGPMTRTVEDSAIMLNAITDDPRAFVQLPFEAENLAGVKIGLLTGYFMEGLDDEVKGIFMQATSRLSALGAEVVEVQLENVEEALYAQQIISKSEAFTFHEPIFEKYSSDYGTDVQVRLNSAESVTASDYLNAQRLRKHFKGSALKAMEDCDVLLSPTNSREPLDIGTNPPHETIHTIFKLGKTPIGNYLGFPAISIPCGFTSNELPIGMQLIGKPFAEQQILSIGSVYENSERWIKKLELNQAYENEMNQDAVNIN</sequence>
<dbReference type="PANTHER" id="PTHR11895:SF7">
    <property type="entry name" value="GLUTAMYL-TRNA(GLN) AMIDOTRANSFERASE SUBUNIT A, MITOCHONDRIAL"/>
    <property type="match status" value="1"/>
</dbReference>
<name>A0A0M4FP06_9BACI</name>
<dbReference type="InterPro" id="IPR020556">
    <property type="entry name" value="Amidase_CS"/>
</dbReference>
<dbReference type="GO" id="GO:0016740">
    <property type="term" value="F:transferase activity"/>
    <property type="evidence" value="ECO:0007669"/>
    <property type="project" value="UniProtKB-KW"/>
</dbReference>
<accession>A0A0M4FP06</accession>
<evidence type="ECO:0000259" key="2">
    <source>
        <dbReference type="Pfam" id="PF01425"/>
    </source>
</evidence>
<dbReference type="InterPro" id="IPR023631">
    <property type="entry name" value="Amidase_dom"/>
</dbReference>
<dbReference type="PROSITE" id="PS00571">
    <property type="entry name" value="AMIDASES"/>
    <property type="match status" value="1"/>
</dbReference>
<keyword evidence="4" id="KW-1185">Reference proteome</keyword>
<organism evidence="3 4">
    <name type="scientific">Bacillus gobiensis</name>
    <dbReference type="NCBI Taxonomy" id="1441095"/>
    <lineage>
        <taxon>Bacteria</taxon>
        <taxon>Bacillati</taxon>
        <taxon>Bacillota</taxon>
        <taxon>Bacilli</taxon>
        <taxon>Bacillales</taxon>
        <taxon>Bacillaceae</taxon>
        <taxon>Bacillus</taxon>
    </lineage>
</organism>
<protein>
    <submittedName>
        <fullName evidence="3">Glutamyl-tRNA amidotransferase</fullName>
    </submittedName>
</protein>
<dbReference type="OrthoDB" id="9811471at2"/>
<dbReference type="Gene3D" id="3.90.1300.10">
    <property type="entry name" value="Amidase signature (AS) domain"/>
    <property type="match status" value="1"/>
</dbReference>
<dbReference type="RefSeq" id="WP_053602217.1">
    <property type="nucleotide sequence ID" value="NZ_CP012600.1"/>
</dbReference>
<evidence type="ECO:0000313" key="3">
    <source>
        <dbReference type="EMBL" id="ALC80484.1"/>
    </source>
</evidence>
<reference evidence="3 4" key="2">
    <citation type="journal article" date="2016" name="Int. J. Syst. Evol. Microbiol.">
        <title>Bacillus gobiensis sp. nov., isolated from a soil sample.</title>
        <authorList>
            <person name="Liu B."/>
            <person name="Liu G.H."/>
            <person name="Cetin S."/>
            <person name="Schumann P."/>
            <person name="Pan Z.Z."/>
            <person name="Chen Q.Q."/>
        </authorList>
    </citation>
    <scope>NUCLEOTIDE SEQUENCE [LARGE SCALE GENOMIC DNA]</scope>
    <source>
        <strain evidence="3 4">FJAT-4402</strain>
    </source>
</reference>
<dbReference type="EMBL" id="CP012600">
    <property type="protein sequence ID" value="ALC80484.1"/>
    <property type="molecule type" value="Genomic_DNA"/>
</dbReference>